<dbReference type="InterPro" id="IPR013320">
    <property type="entry name" value="ConA-like_dom_sf"/>
</dbReference>
<dbReference type="Gene3D" id="2.60.120.200">
    <property type="match status" value="1"/>
</dbReference>
<dbReference type="PROSITE" id="PS51762">
    <property type="entry name" value="GH16_2"/>
    <property type="match status" value="1"/>
</dbReference>
<dbReference type="GO" id="GO:0004553">
    <property type="term" value="F:hydrolase activity, hydrolyzing O-glycosyl compounds"/>
    <property type="evidence" value="ECO:0007669"/>
    <property type="project" value="InterPro"/>
</dbReference>
<dbReference type="CDD" id="cd02181">
    <property type="entry name" value="GH16_fungal_Lam16A_glucanase"/>
    <property type="match status" value="1"/>
</dbReference>
<keyword evidence="2 6" id="KW-0378">Hydrolase</keyword>
<dbReference type="FunFam" id="2.60.120.200:FF:000114">
    <property type="entry name" value="Probable endo-1,3(4)-beta-glucanase NFIA_089530"/>
    <property type="match status" value="1"/>
</dbReference>
<name>A0A166PIB2_9AGAM</name>
<dbReference type="InterPro" id="IPR000757">
    <property type="entry name" value="Beta-glucanase-like"/>
</dbReference>
<evidence type="ECO:0000256" key="2">
    <source>
        <dbReference type="ARBA" id="ARBA00022801"/>
    </source>
</evidence>
<dbReference type="AlphaFoldDB" id="A0A166PIB2"/>
<dbReference type="Proteomes" id="UP000076532">
    <property type="component" value="Unassembled WGS sequence"/>
</dbReference>
<evidence type="ECO:0000313" key="7">
    <source>
        <dbReference type="Proteomes" id="UP000076532"/>
    </source>
</evidence>
<evidence type="ECO:0000259" key="5">
    <source>
        <dbReference type="PROSITE" id="PS51762"/>
    </source>
</evidence>
<dbReference type="OrthoDB" id="192832at2759"/>
<dbReference type="InterPro" id="IPR050546">
    <property type="entry name" value="Glycosyl_Hydrlase_16"/>
</dbReference>
<dbReference type="PANTHER" id="PTHR10963">
    <property type="entry name" value="GLYCOSYL HYDROLASE-RELATED"/>
    <property type="match status" value="1"/>
</dbReference>
<accession>A0A166PIB2</accession>
<sequence length="321" mass="33559">MRLSVPSVFLALAYASTSALAQTYTLSSSVVGSEFLSAFTFEAIADPTSGFVTYVDEATAQSDGLISSTSASFRMGADSTTTLSPTGAGRNSVRIKSNAAYTTHVAVFDLDHMPEGCGTWPAIWEVDEADWPDAGEIDIVEGVNNVTPNQSTLHTGPGCTIPANGGVAQYGTTVSTDCNANDDGNAGCGVQSPDSNSFGPAFNAAGGGYYAMERTTTSIKVWFWARDSAYIPAAFTSGATSIDTSSWGEPTAYFPNTDCDIDTEFGSLNIVINLTFCGDWAGSSSVYAASGCSSTCIDYVAENPSAFVDAYFDFASLTIYE</sequence>
<keyword evidence="4" id="KW-0732">Signal</keyword>
<gene>
    <name evidence="6" type="ORF">FIBSPDRAFT_732897</name>
</gene>
<dbReference type="Pfam" id="PF26113">
    <property type="entry name" value="GH16_XgeA"/>
    <property type="match status" value="1"/>
</dbReference>
<dbReference type="STRING" id="436010.A0A166PIB2"/>
<organism evidence="6 7">
    <name type="scientific">Athelia psychrophila</name>
    <dbReference type="NCBI Taxonomy" id="1759441"/>
    <lineage>
        <taxon>Eukaryota</taxon>
        <taxon>Fungi</taxon>
        <taxon>Dikarya</taxon>
        <taxon>Basidiomycota</taxon>
        <taxon>Agaricomycotina</taxon>
        <taxon>Agaricomycetes</taxon>
        <taxon>Agaricomycetidae</taxon>
        <taxon>Atheliales</taxon>
        <taxon>Atheliaceae</taxon>
        <taxon>Athelia</taxon>
    </lineage>
</organism>
<keyword evidence="3" id="KW-0326">Glycosidase</keyword>
<feature type="signal peptide" evidence="4">
    <location>
        <begin position="1"/>
        <end position="21"/>
    </location>
</feature>
<evidence type="ECO:0000256" key="3">
    <source>
        <dbReference type="ARBA" id="ARBA00023295"/>
    </source>
</evidence>
<dbReference type="GO" id="GO:0009251">
    <property type="term" value="P:glucan catabolic process"/>
    <property type="evidence" value="ECO:0007669"/>
    <property type="project" value="TreeGrafter"/>
</dbReference>
<proteinExistence type="inferred from homology"/>
<keyword evidence="7" id="KW-1185">Reference proteome</keyword>
<dbReference type="SUPFAM" id="SSF49899">
    <property type="entry name" value="Concanavalin A-like lectins/glucanases"/>
    <property type="match status" value="1"/>
</dbReference>
<evidence type="ECO:0000313" key="6">
    <source>
        <dbReference type="EMBL" id="KZP26125.1"/>
    </source>
</evidence>
<comment type="similarity">
    <text evidence="1">Belongs to the glycosyl hydrolase 16 family.</text>
</comment>
<feature type="domain" description="GH16" evidence="5">
    <location>
        <begin position="39"/>
        <end position="289"/>
    </location>
</feature>
<dbReference type="PANTHER" id="PTHR10963:SF24">
    <property type="entry name" value="GLYCOSIDASE C21B10.07-RELATED"/>
    <property type="match status" value="1"/>
</dbReference>
<protein>
    <submittedName>
        <fullName evidence="6">Glycoside hydrolase family 16 protein</fullName>
    </submittedName>
</protein>
<feature type="chain" id="PRO_5007878270" evidence="4">
    <location>
        <begin position="22"/>
        <end position="321"/>
    </location>
</feature>
<evidence type="ECO:0000256" key="1">
    <source>
        <dbReference type="ARBA" id="ARBA00006865"/>
    </source>
</evidence>
<reference evidence="6 7" key="1">
    <citation type="journal article" date="2016" name="Mol. Biol. Evol.">
        <title>Comparative Genomics of Early-Diverging Mushroom-Forming Fungi Provides Insights into the Origins of Lignocellulose Decay Capabilities.</title>
        <authorList>
            <person name="Nagy L.G."/>
            <person name="Riley R."/>
            <person name="Tritt A."/>
            <person name="Adam C."/>
            <person name="Daum C."/>
            <person name="Floudas D."/>
            <person name="Sun H."/>
            <person name="Yadav J.S."/>
            <person name="Pangilinan J."/>
            <person name="Larsson K.H."/>
            <person name="Matsuura K."/>
            <person name="Barry K."/>
            <person name="Labutti K."/>
            <person name="Kuo R."/>
            <person name="Ohm R.A."/>
            <person name="Bhattacharya S.S."/>
            <person name="Shirouzu T."/>
            <person name="Yoshinaga Y."/>
            <person name="Martin F.M."/>
            <person name="Grigoriev I.V."/>
            <person name="Hibbett D.S."/>
        </authorList>
    </citation>
    <scope>NUCLEOTIDE SEQUENCE [LARGE SCALE GENOMIC DNA]</scope>
    <source>
        <strain evidence="6 7">CBS 109695</strain>
    </source>
</reference>
<dbReference type="EMBL" id="KV417516">
    <property type="protein sequence ID" value="KZP26125.1"/>
    <property type="molecule type" value="Genomic_DNA"/>
</dbReference>
<evidence type="ECO:0000256" key="4">
    <source>
        <dbReference type="SAM" id="SignalP"/>
    </source>
</evidence>